<evidence type="ECO:0000256" key="3">
    <source>
        <dbReference type="SAM" id="MobiDB-lite"/>
    </source>
</evidence>
<feature type="domain" description="SH3" evidence="4">
    <location>
        <begin position="489"/>
        <end position="552"/>
    </location>
</feature>
<accession>A0A0B2W381</accession>
<evidence type="ECO:0000313" key="5">
    <source>
        <dbReference type="EMBL" id="KHN88428.1"/>
    </source>
</evidence>
<dbReference type="PANTHER" id="PTHR14167:SF107">
    <property type="entry name" value="PROTEIN CBG06887"/>
    <property type="match status" value="1"/>
</dbReference>
<evidence type="ECO:0000259" key="4">
    <source>
        <dbReference type="PROSITE" id="PS50002"/>
    </source>
</evidence>
<organism evidence="5 6">
    <name type="scientific">Toxocara canis</name>
    <name type="common">Canine roundworm</name>
    <dbReference type="NCBI Taxonomy" id="6265"/>
    <lineage>
        <taxon>Eukaryota</taxon>
        <taxon>Metazoa</taxon>
        <taxon>Ecdysozoa</taxon>
        <taxon>Nematoda</taxon>
        <taxon>Chromadorea</taxon>
        <taxon>Rhabditida</taxon>
        <taxon>Spirurina</taxon>
        <taxon>Ascaridomorpha</taxon>
        <taxon>Ascaridoidea</taxon>
        <taxon>Toxocaridae</taxon>
        <taxon>Toxocara</taxon>
    </lineage>
</organism>
<reference evidence="5 6" key="1">
    <citation type="submission" date="2014-11" db="EMBL/GenBank/DDBJ databases">
        <title>Genetic blueprint of the zoonotic pathogen Toxocara canis.</title>
        <authorList>
            <person name="Zhu X.-Q."/>
            <person name="Korhonen P.K."/>
            <person name="Cai H."/>
            <person name="Young N.D."/>
            <person name="Nejsum P."/>
            <person name="von Samson-Himmelstjerna G."/>
            <person name="Boag P.R."/>
            <person name="Tan P."/>
            <person name="Li Q."/>
            <person name="Min J."/>
            <person name="Yang Y."/>
            <person name="Wang X."/>
            <person name="Fang X."/>
            <person name="Hall R.S."/>
            <person name="Hofmann A."/>
            <person name="Sternberg P.W."/>
            <person name="Jex A.R."/>
            <person name="Gasser R.B."/>
        </authorList>
    </citation>
    <scope>NUCLEOTIDE SEQUENCE [LARGE SCALE GENOMIC DNA]</scope>
    <source>
        <strain evidence="5">PN_DK_2014</strain>
    </source>
</reference>
<dbReference type="SMART" id="SM00326">
    <property type="entry name" value="SH3"/>
    <property type="match status" value="4"/>
</dbReference>
<sequence>MFSADKPLPPPPAPPKSRNESLAASMSSYRTRPTPSSKSSTINFNTARAIFDIAKQPEVQRTVTSAAKNPAVRAAAVSVAKNERARAAVVKTAQDENARNTILNIARLYDPQSTKNSSSSYEYGPSQTKLSDIHANPFASQPSQTPRALPTPKSAPLYPSLLDEKPSLKTNESSWISPPQPSRQPHPSTSLTSSDPPMNRSWDSLVSNNFSSIHNELASLNLFHSSSKKVPPARPPPPKKKSSTAPASPTNEPHAVVKYPYKATQFDELTCQPNDVVILKKEVDEQWIYALNTRTGEHGIVPIVFLDIKVPLVPTQTSNIVSRAVSSIQRRETTARAVYDYDTGVDGDLKFRANDIIKVVEKVNDEWLRGEIGSTQGIFPVNFVQLLGPLPSPSQSQQSPQKLSSQKFLAPMSPKISTAKETVTAAYDYNSGVADDLVFRQGDVIEVVERVGPEWIKGRLNGAVGLVPCTYVVDSSANKKTNSTIGAEKCPRIVHAVQDYFNASSEHLCFSKGDEIEVIEEVDSQWLKGKLQLNMPNMKSFPCGIFPRSAVQ</sequence>
<dbReference type="SUPFAM" id="SSF50044">
    <property type="entry name" value="SH3-domain"/>
    <property type="match status" value="4"/>
</dbReference>
<feature type="domain" description="SH3" evidence="4">
    <location>
        <begin position="330"/>
        <end position="389"/>
    </location>
</feature>
<feature type="compositionally biased region" description="Polar residues" evidence="3">
    <location>
        <begin position="191"/>
        <end position="200"/>
    </location>
</feature>
<dbReference type="InterPro" id="IPR036028">
    <property type="entry name" value="SH3-like_dom_sf"/>
</dbReference>
<keyword evidence="6" id="KW-1185">Reference proteome</keyword>
<evidence type="ECO:0000256" key="2">
    <source>
        <dbReference type="PROSITE-ProRule" id="PRU00192"/>
    </source>
</evidence>
<dbReference type="GO" id="GO:0007015">
    <property type="term" value="P:actin filament organization"/>
    <property type="evidence" value="ECO:0007669"/>
    <property type="project" value="TreeGrafter"/>
</dbReference>
<dbReference type="Gene3D" id="2.30.30.40">
    <property type="entry name" value="SH3 Domains"/>
    <property type="match status" value="4"/>
</dbReference>
<dbReference type="STRING" id="6265.A0A0B2W381"/>
<proteinExistence type="predicted"/>
<dbReference type="AlphaFoldDB" id="A0A0B2W381"/>
<feature type="compositionally biased region" description="Low complexity" evidence="3">
    <location>
        <begin position="25"/>
        <end position="41"/>
    </location>
</feature>
<dbReference type="OrthoDB" id="27823at2759"/>
<feature type="compositionally biased region" description="Polar residues" evidence="3">
    <location>
        <begin position="111"/>
        <end position="130"/>
    </location>
</feature>
<name>A0A0B2W381_TOXCA</name>
<dbReference type="CDD" id="cd00174">
    <property type="entry name" value="SH3"/>
    <property type="match status" value="3"/>
</dbReference>
<dbReference type="Pfam" id="PF00018">
    <property type="entry name" value="SH3_1"/>
    <property type="match status" value="4"/>
</dbReference>
<dbReference type="PRINTS" id="PR00452">
    <property type="entry name" value="SH3DOMAIN"/>
</dbReference>
<feature type="region of interest" description="Disordered" evidence="3">
    <location>
        <begin position="226"/>
        <end position="253"/>
    </location>
</feature>
<feature type="region of interest" description="Disordered" evidence="3">
    <location>
        <begin position="1"/>
        <end position="43"/>
    </location>
</feature>
<comment type="caution">
    <text evidence="5">The sequence shown here is derived from an EMBL/GenBank/DDBJ whole genome shotgun (WGS) entry which is preliminary data.</text>
</comment>
<keyword evidence="1 2" id="KW-0728">SH3 domain</keyword>
<evidence type="ECO:0000256" key="1">
    <source>
        <dbReference type="ARBA" id="ARBA00022443"/>
    </source>
</evidence>
<dbReference type="GO" id="GO:0016477">
    <property type="term" value="P:cell migration"/>
    <property type="evidence" value="ECO:0007669"/>
    <property type="project" value="TreeGrafter"/>
</dbReference>
<dbReference type="InterPro" id="IPR050384">
    <property type="entry name" value="Endophilin_SH3RF"/>
</dbReference>
<dbReference type="Proteomes" id="UP000031036">
    <property type="component" value="Unassembled WGS sequence"/>
</dbReference>
<gene>
    <name evidence="5" type="ORF">Tcan_07418</name>
</gene>
<evidence type="ECO:0000313" key="6">
    <source>
        <dbReference type="Proteomes" id="UP000031036"/>
    </source>
</evidence>
<feature type="domain" description="SH3" evidence="4">
    <location>
        <begin position="250"/>
        <end position="311"/>
    </location>
</feature>
<dbReference type="InterPro" id="IPR001452">
    <property type="entry name" value="SH3_domain"/>
</dbReference>
<dbReference type="EMBL" id="JPKZ01000233">
    <property type="protein sequence ID" value="KHN88428.1"/>
    <property type="molecule type" value="Genomic_DNA"/>
</dbReference>
<protein>
    <recommendedName>
        <fullName evidence="4">SH3 domain-containing protein</fullName>
    </recommendedName>
</protein>
<dbReference type="OMA" id="HSEDPKH"/>
<feature type="region of interest" description="Disordered" evidence="3">
    <location>
        <begin position="111"/>
        <end position="200"/>
    </location>
</feature>
<dbReference type="PRINTS" id="PR00499">
    <property type="entry name" value="P67PHOX"/>
</dbReference>
<feature type="domain" description="SH3" evidence="4">
    <location>
        <begin position="418"/>
        <end position="477"/>
    </location>
</feature>
<dbReference type="PANTHER" id="PTHR14167">
    <property type="entry name" value="SH3 DOMAIN-CONTAINING"/>
    <property type="match status" value="1"/>
</dbReference>
<dbReference type="PROSITE" id="PS50002">
    <property type="entry name" value="SH3"/>
    <property type="match status" value="4"/>
</dbReference>